<dbReference type="InterPro" id="IPR036691">
    <property type="entry name" value="Endo/exonu/phosph_ase_sf"/>
</dbReference>
<evidence type="ECO:0000259" key="2">
    <source>
        <dbReference type="SMART" id="SM00128"/>
    </source>
</evidence>
<dbReference type="Proteomes" id="UP000469890">
    <property type="component" value="Unassembled WGS sequence"/>
</dbReference>
<dbReference type="PANTHER" id="PTHR11200">
    <property type="entry name" value="INOSITOL 5-PHOSPHATASE"/>
    <property type="match status" value="1"/>
</dbReference>
<feature type="region of interest" description="Disordered" evidence="1">
    <location>
        <begin position="86"/>
        <end position="112"/>
    </location>
</feature>
<dbReference type="SUPFAM" id="SSF56219">
    <property type="entry name" value="DNase I-like"/>
    <property type="match status" value="1"/>
</dbReference>
<feature type="compositionally biased region" description="Polar residues" evidence="1">
    <location>
        <begin position="415"/>
        <end position="427"/>
    </location>
</feature>
<dbReference type="GO" id="GO:0004527">
    <property type="term" value="F:exonuclease activity"/>
    <property type="evidence" value="ECO:0007669"/>
    <property type="project" value="UniProtKB-KW"/>
</dbReference>
<feature type="region of interest" description="Disordered" evidence="1">
    <location>
        <begin position="415"/>
        <end position="448"/>
    </location>
</feature>
<comment type="caution">
    <text evidence="3">The sequence shown here is derived from an EMBL/GenBank/DDBJ whole genome shotgun (WGS) entry which is preliminary data.</text>
</comment>
<dbReference type="Pfam" id="PF22669">
    <property type="entry name" value="Exo_endo_phos2"/>
    <property type="match status" value="1"/>
</dbReference>
<organism evidence="3 4">
    <name type="scientific">Mucor circinelloides f. lusitanicus</name>
    <name type="common">Mucor racemosus var. lusitanicus</name>
    <dbReference type="NCBI Taxonomy" id="29924"/>
    <lineage>
        <taxon>Eukaryota</taxon>
        <taxon>Fungi</taxon>
        <taxon>Fungi incertae sedis</taxon>
        <taxon>Mucoromycota</taxon>
        <taxon>Mucoromycotina</taxon>
        <taxon>Mucoromycetes</taxon>
        <taxon>Mucorales</taxon>
        <taxon>Mucorineae</taxon>
        <taxon>Mucoraceae</taxon>
        <taxon>Mucor</taxon>
    </lineage>
</organism>
<dbReference type="InterPro" id="IPR000300">
    <property type="entry name" value="IPPc"/>
</dbReference>
<dbReference type="EMBL" id="JAAECE010000007">
    <property type="protein sequence ID" value="KAF1799129.1"/>
    <property type="molecule type" value="Genomic_DNA"/>
</dbReference>
<feature type="domain" description="Inositol polyphosphate-related phosphatase" evidence="2">
    <location>
        <begin position="129"/>
        <end position="445"/>
    </location>
</feature>
<protein>
    <submittedName>
        <fullName evidence="3">Endonuclease/exonuclease/phosphatase</fullName>
    </submittedName>
</protein>
<feature type="region of interest" description="Disordered" evidence="1">
    <location>
        <begin position="471"/>
        <end position="510"/>
    </location>
</feature>
<proteinExistence type="predicted"/>
<reference evidence="3 4" key="1">
    <citation type="submission" date="2019-09" db="EMBL/GenBank/DDBJ databases">
        <authorList>
            <consortium name="DOE Joint Genome Institute"/>
            <person name="Mondo S.J."/>
            <person name="Navarro-Mendoza M.I."/>
            <person name="Perez-Arques C."/>
            <person name="Panchal S."/>
            <person name="Nicolas F.E."/>
            <person name="Ganguly P."/>
            <person name="Pangilinan J."/>
            <person name="Grigoriev I."/>
            <person name="Heitman J."/>
            <person name="Sanya K."/>
            <person name="Garre V."/>
        </authorList>
    </citation>
    <scope>NUCLEOTIDE SEQUENCE [LARGE SCALE GENOMIC DNA]</scope>
    <source>
        <strain evidence="3 4">MU402</strain>
    </source>
</reference>
<dbReference type="AlphaFoldDB" id="A0A8H4EZ60"/>
<dbReference type="PANTHER" id="PTHR11200:SF275">
    <property type="entry name" value="LD06095P"/>
    <property type="match status" value="1"/>
</dbReference>
<feature type="compositionally biased region" description="Basic residues" evidence="1">
    <location>
        <begin position="473"/>
        <end position="483"/>
    </location>
</feature>
<accession>A0A8H4EZ60</accession>
<feature type="compositionally biased region" description="Low complexity" evidence="1">
    <location>
        <begin position="428"/>
        <end position="447"/>
    </location>
</feature>
<name>A0A8H4EZ60_MUCCL</name>
<evidence type="ECO:0000256" key="1">
    <source>
        <dbReference type="SAM" id="MobiDB-lite"/>
    </source>
</evidence>
<dbReference type="GO" id="GO:0046856">
    <property type="term" value="P:phosphatidylinositol dephosphorylation"/>
    <property type="evidence" value="ECO:0007669"/>
    <property type="project" value="InterPro"/>
</dbReference>
<dbReference type="Gene3D" id="3.60.10.10">
    <property type="entry name" value="Endonuclease/exonuclease/phosphatase"/>
    <property type="match status" value="1"/>
</dbReference>
<gene>
    <name evidence="3" type="ORF">FB192DRAFT_1395064</name>
</gene>
<evidence type="ECO:0000313" key="3">
    <source>
        <dbReference type="EMBL" id="KAF1799129.1"/>
    </source>
</evidence>
<keyword evidence="3" id="KW-0269">Exonuclease</keyword>
<sequence length="671" mass="75020">MNPTGNCSGLASLSNGCLDFSQLSVTLNFWLQAISPSRFVKRLLFGRISRSLSLLLSSEMSTGANNRNPSWAIPKAVSHFMSIKARQHQGTTNPTARVDGGELPAAAADGTPTASLPEPHFAHADHYSDRLKVFVGTWNMYGRLLPIDLSTFLTKNEILQNTTPKNFSLDGSATHPYHLLVIGTQECERDISESLFYPSKEVWEKRLSDYLGSHYRLVKTETLAALHVAVFVWMPVSYLVKDVQSESIKTGWANMVGNKGAVAISVLFGSRSLLFINCHLRAHQTKLTERNANIQRILYELKMPSFKTGKNKKKPYPSVIDQFDHVFLFGDTNYRINAERPFVFEALKQGDYNTLLEYDQLSVERRTEGSPLAFFQEHPIQFPPTYKLDTIIAGASAAAAAAAITADDSNISYPLSRSSTRPSQINHTNTTTVSLTTSSTSSLPTPTGAKLIATKESIKATIQNTKSKSVTSIKRRLSSKKKIVSPASTNDIPQENTNNEDDDDDSSHKNGISMCDSKIALIDLPNTILCYDSSEKQRVPSWTDRILWCDRASTHHLAPPSLPTKNSKKKKRNSNNTKSLLSSLGLRNRRQFTRDTVCYSYDAVLHDSLLGVSDHMPVIAVFGIWFDEWTPVHQKIIRLPLKKNPTIQSTHTAKYKKPKTKKRIWWQRLFG</sequence>
<keyword evidence="3" id="KW-0378">Hydrolase</keyword>
<feature type="region of interest" description="Disordered" evidence="1">
    <location>
        <begin position="558"/>
        <end position="580"/>
    </location>
</feature>
<dbReference type="GO" id="GO:0004519">
    <property type="term" value="F:endonuclease activity"/>
    <property type="evidence" value="ECO:0007669"/>
    <property type="project" value="UniProtKB-KW"/>
</dbReference>
<dbReference type="GO" id="GO:0004439">
    <property type="term" value="F:phosphatidylinositol-4,5-bisphosphate 5-phosphatase activity"/>
    <property type="evidence" value="ECO:0007669"/>
    <property type="project" value="TreeGrafter"/>
</dbReference>
<keyword evidence="3" id="KW-0255">Endonuclease</keyword>
<dbReference type="InterPro" id="IPR046985">
    <property type="entry name" value="IP5"/>
</dbReference>
<dbReference type="SMART" id="SM00128">
    <property type="entry name" value="IPPc"/>
    <property type="match status" value="1"/>
</dbReference>
<keyword evidence="3" id="KW-0540">Nuclease</keyword>
<feature type="compositionally biased region" description="Polar residues" evidence="1">
    <location>
        <begin position="486"/>
        <end position="497"/>
    </location>
</feature>
<evidence type="ECO:0000313" key="4">
    <source>
        <dbReference type="Proteomes" id="UP000469890"/>
    </source>
</evidence>